<organism evidence="1 2">
    <name type="scientific">Rhizopogon vesiculosus</name>
    <dbReference type="NCBI Taxonomy" id="180088"/>
    <lineage>
        <taxon>Eukaryota</taxon>
        <taxon>Fungi</taxon>
        <taxon>Dikarya</taxon>
        <taxon>Basidiomycota</taxon>
        <taxon>Agaricomycotina</taxon>
        <taxon>Agaricomycetes</taxon>
        <taxon>Agaricomycetidae</taxon>
        <taxon>Boletales</taxon>
        <taxon>Suillineae</taxon>
        <taxon>Rhizopogonaceae</taxon>
        <taxon>Rhizopogon</taxon>
    </lineage>
</organism>
<proteinExistence type="predicted"/>
<gene>
    <name evidence="1" type="ORF">AZE42_11677</name>
</gene>
<dbReference type="AlphaFoldDB" id="A0A1J8PG52"/>
<evidence type="ECO:0000313" key="1">
    <source>
        <dbReference type="EMBL" id="OJA07583.1"/>
    </source>
</evidence>
<comment type="caution">
    <text evidence="1">The sequence shown here is derived from an EMBL/GenBank/DDBJ whole genome shotgun (WGS) entry which is preliminary data.</text>
</comment>
<name>A0A1J8PG52_9AGAM</name>
<sequence length="139" mass="15679">MQSSPVLVAHSKTKSVNITQSLLSEYETVMSEDLMVYISIYMVEALDVNLDTVPRRSKPPPVLLIMSSHFVHTNYPALQHTLPTISRPADHPTLRKPHSRSYDIISESFSIQKFISSSNMEINQIRRVIGPCALSSQRV</sequence>
<keyword evidence="2" id="KW-1185">Reference proteome</keyword>
<accession>A0A1J8PG52</accession>
<protein>
    <submittedName>
        <fullName evidence="1">Uncharacterized protein</fullName>
    </submittedName>
</protein>
<dbReference type="EMBL" id="LVVM01006618">
    <property type="protein sequence ID" value="OJA07583.1"/>
    <property type="molecule type" value="Genomic_DNA"/>
</dbReference>
<reference evidence="1 2" key="1">
    <citation type="submission" date="2016-03" db="EMBL/GenBank/DDBJ databases">
        <title>Comparative genomics of the ectomycorrhizal sister species Rhizopogon vinicolor and Rhizopogon vesiculosus (Basidiomycota: Boletales) reveals a divergence of the mating type B locus.</title>
        <authorList>
            <person name="Mujic A.B."/>
            <person name="Kuo A."/>
            <person name="Tritt A."/>
            <person name="Lipzen A."/>
            <person name="Chen C."/>
            <person name="Johnson J."/>
            <person name="Sharma A."/>
            <person name="Barry K."/>
            <person name="Grigoriev I.V."/>
            <person name="Spatafora J.W."/>
        </authorList>
    </citation>
    <scope>NUCLEOTIDE SEQUENCE [LARGE SCALE GENOMIC DNA]</scope>
    <source>
        <strain evidence="1 2">AM-OR11-056</strain>
    </source>
</reference>
<dbReference type="Proteomes" id="UP000183567">
    <property type="component" value="Unassembled WGS sequence"/>
</dbReference>
<evidence type="ECO:0000313" key="2">
    <source>
        <dbReference type="Proteomes" id="UP000183567"/>
    </source>
</evidence>